<dbReference type="STRING" id="641691.SAMN05421636_12110"/>
<gene>
    <name evidence="1" type="ORF">SAMN05421636_12110</name>
</gene>
<dbReference type="Proteomes" id="UP000199109">
    <property type="component" value="Unassembled WGS sequence"/>
</dbReference>
<protein>
    <recommendedName>
        <fullName evidence="3">Zinc-finger</fullName>
    </recommendedName>
</protein>
<organism evidence="1 2">
    <name type="scientific">Pricia antarctica</name>
    <dbReference type="NCBI Taxonomy" id="641691"/>
    <lineage>
        <taxon>Bacteria</taxon>
        <taxon>Pseudomonadati</taxon>
        <taxon>Bacteroidota</taxon>
        <taxon>Flavobacteriia</taxon>
        <taxon>Flavobacteriales</taxon>
        <taxon>Flavobacteriaceae</taxon>
        <taxon>Pricia</taxon>
    </lineage>
</organism>
<keyword evidence="2" id="KW-1185">Reference proteome</keyword>
<evidence type="ECO:0008006" key="3">
    <source>
        <dbReference type="Google" id="ProtNLM"/>
    </source>
</evidence>
<dbReference type="AlphaFoldDB" id="A0A1G7JCC6"/>
<proteinExistence type="predicted"/>
<dbReference type="EMBL" id="FNAO01000021">
    <property type="protein sequence ID" value="SDF22129.1"/>
    <property type="molecule type" value="Genomic_DNA"/>
</dbReference>
<evidence type="ECO:0000313" key="1">
    <source>
        <dbReference type="EMBL" id="SDF22129.1"/>
    </source>
</evidence>
<accession>A0A1G7JCC6</accession>
<reference evidence="1 2" key="1">
    <citation type="submission" date="2016-10" db="EMBL/GenBank/DDBJ databases">
        <authorList>
            <person name="de Groot N.N."/>
        </authorList>
    </citation>
    <scope>NUCLEOTIDE SEQUENCE [LARGE SCALE GENOMIC DNA]</scope>
    <source>
        <strain evidence="1 2">DSM 23421</strain>
    </source>
</reference>
<sequence length="91" mass="10695">MIFRRVLSALTFSCKRITEITEKEQVNTLSSIDKFRYELHLFMCKLCRSYVKQSQIIEKALGNMFGTSDNDSKRLDDSARKNILEQLKKEN</sequence>
<name>A0A1G7JCC6_9FLAO</name>
<evidence type="ECO:0000313" key="2">
    <source>
        <dbReference type="Proteomes" id="UP000199109"/>
    </source>
</evidence>